<dbReference type="AlphaFoldDB" id="K1Q4H1"/>
<evidence type="ECO:0000313" key="8">
    <source>
        <dbReference type="EMBL" id="EKC28783.1"/>
    </source>
</evidence>
<sequence length="180" mass="21000">MTDFDAVDNVELSFKVGANRFLTVKPFRNELRVDLREWVAPSHPTKKGITFTLARWKQFTYLIDEIDQAATKLWADDPNLEVKKWHLGGNVFVTVNPEYSVVDIRHFWVPEDKTELTATRRGLSLRRYEWGMLKTSLEMVEEAAPDLETTMLCRDTHQNQMGMLECPECSPSTYKEWVNK</sequence>
<comment type="subcellular location">
    <subcellularLocation>
        <location evidence="1">Nucleus</location>
    </subcellularLocation>
</comment>
<evidence type="ECO:0000256" key="5">
    <source>
        <dbReference type="ARBA" id="ARBA00023163"/>
    </source>
</evidence>
<dbReference type="HOGENOM" id="CLU_131710_0_0_1"/>
<dbReference type="SUPFAM" id="SSF54447">
    <property type="entry name" value="ssDNA-binding transcriptional regulator domain"/>
    <property type="match status" value="1"/>
</dbReference>
<evidence type="ECO:0000256" key="3">
    <source>
        <dbReference type="ARBA" id="ARBA00023015"/>
    </source>
</evidence>
<dbReference type="InterPro" id="IPR009044">
    <property type="entry name" value="ssDNA-bd_transcriptional_reg"/>
</dbReference>
<evidence type="ECO:0000256" key="4">
    <source>
        <dbReference type="ARBA" id="ARBA00023125"/>
    </source>
</evidence>
<dbReference type="PANTHER" id="PTHR13215">
    <property type="entry name" value="RNA POLYMERASE II TRANSCRIPTIONAL COACTIVATOR"/>
    <property type="match status" value="1"/>
</dbReference>
<dbReference type="Gene3D" id="2.30.31.10">
    <property type="entry name" value="Transcriptional Coactivator Pc4, Chain A"/>
    <property type="match status" value="2"/>
</dbReference>
<dbReference type="InterPro" id="IPR003173">
    <property type="entry name" value="PC4_C"/>
</dbReference>
<dbReference type="GO" id="GO:0003677">
    <property type="term" value="F:DNA binding"/>
    <property type="evidence" value="ECO:0007669"/>
    <property type="project" value="UniProtKB-KW"/>
</dbReference>
<keyword evidence="5" id="KW-0804">Transcription</keyword>
<evidence type="ECO:0000256" key="6">
    <source>
        <dbReference type="ARBA" id="ARBA00023242"/>
    </source>
</evidence>
<dbReference type="InParanoid" id="K1Q4H1"/>
<keyword evidence="3" id="KW-0805">Transcription regulation</keyword>
<dbReference type="Pfam" id="PF02229">
    <property type="entry name" value="PC4"/>
    <property type="match status" value="1"/>
</dbReference>
<dbReference type="EMBL" id="JH817502">
    <property type="protein sequence ID" value="EKC28783.1"/>
    <property type="molecule type" value="Genomic_DNA"/>
</dbReference>
<dbReference type="GO" id="GO:0005634">
    <property type="term" value="C:nucleus"/>
    <property type="evidence" value="ECO:0007669"/>
    <property type="project" value="UniProtKB-SubCell"/>
</dbReference>
<proteinExistence type="inferred from homology"/>
<dbReference type="InterPro" id="IPR045125">
    <property type="entry name" value="Sub1/Tcp4-like"/>
</dbReference>
<evidence type="ECO:0000259" key="7">
    <source>
        <dbReference type="Pfam" id="PF02229"/>
    </source>
</evidence>
<keyword evidence="4" id="KW-0238">DNA-binding</keyword>
<dbReference type="GO" id="GO:0060261">
    <property type="term" value="P:positive regulation of transcription initiation by RNA polymerase II"/>
    <property type="evidence" value="ECO:0007669"/>
    <property type="project" value="InterPro"/>
</dbReference>
<evidence type="ECO:0000256" key="1">
    <source>
        <dbReference type="ARBA" id="ARBA00004123"/>
    </source>
</evidence>
<reference evidence="8" key="1">
    <citation type="journal article" date="2012" name="Nature">
        <title>The oyster genome reveals stress adaptation and complexity of shell formation.</title>
        <authorList>
            <person name="Zhang G."/>
            <person name="Fang X."/>
            <person name="Guo X."/>
            <person name="Li L."/>
            <person name="Luo R."/>
            <person name="Xu F."/>
            <person name="Yang P."/>
            <person name="Zhang L."/>
            <person name="Wang X."/>
            <person name="Qi H."/>
            <person name="Xiong Z."/>
            <person name="Que H."/>
            <person name="Xie Y."/>
            <person name="Holland P.W."/>
            <person name="Paps J."/>
            <person name="Zhu Y."/>
            <person name="Wu F."/>
            <person name="Chen Y."/>
            <person name="Wang J."/>
            <person name="Peng C."/>
            <person name="Meng J."/>
            <person name="Yang L."/>
            <person name="Liu J."/>
            <person name="Wen B."/>
            <person name="Zhang N."/>
            <person name="Huang Z."/>
            <person name="Zhu Q."/>
            <person name="Feng Y."/>
            <person name="Mount A."/>
            <person name="Hedgecock D."/>
            <person name="Xu Z."/>
            <person name="Liu Y."/>
            <person name="Domazet-Loso T."/>
            <person name="Du Y."/>
            <person name="Sun X."/>
            <person name="Zhang S."/>
            <person name="Liu B."/>
            <person name="Cheng P."/>
            <person name="Jiang X."/>
            <person name="Li J."/>
            <person name="Fan D."/>
            <person name="Wang W."/>
            <person name="Fu W."/>
            <person name="Wang T."/>
            <person name="Wang B."/>
            <person name="Zhang J."/>
            <person name="Peng Z."/>
            <person name="Li Y."/>
            <person name="Li N."/>
            <person name="Wang J."/>
            <person name="Chen M."/>
            <person name="He Y."/>
            <person name="Tan F."/>
            <person name="Song X."/>
            <person name="Zheng Q."/>
            <person name="Huang R."/>
            <person name="Yang H."/>
            <person name="Du X."/>
            <person name="Chen L."/>
            <person name="Yang M."/>
            <person name="Gaffney P.M."/>
            <person name="Wang S."/>
            <person name="Luo L."/>
            <person name="She Z."/>
            <person name="Ming Y."/>
            <person name="Huang W."/>
            <person name="Zhang S."/>
            <person name="Huang B."/>
            <person name="Zhang Y."/>
            <person name="Qu T."/>
            <person name="Ni P."/>
            <person name="Miao G."/>
            <person name="Wang J."/>
            <person name="Wang Q."/>
            <person name="Steinberg C.E."/>
            <person name="Wang H."/>
            <person name="Li N."/>
            <person name="Qian L."/>
            <person name="Zhang G."/>
            <person name="Li Y."/>
            <person name="Yang H."/>
            <person name="Liu X."/>
            <person name="Wang J."/>
            <person name="Yin Y."/>
            <person name="Wang J."/>
        </authorList>
    </citation>
    <scope>NUCLEOTIDE SEQUENCE [LARGE SCALE GENOMIC DNA]</scope>
    <source>
        <strain evidence="8">05x7-T-G4-1.051#20</strain>
    </source>
</reference>
<accession>K1Q4H1</accession>
<comment type="similarity">
    <text evidence="2">Belongs to the transcriptional coactivator PC4 family.</text>
</comment>
<name>K1Q4H1_MAGGI</name>
<protein>
    <recommendedName>
        <fullName evidence="7">Transcriptional coactivator p15 (PC4) C-terminal domain-containing protein</fullName>
    </recommendedName>
</protein>
<organism evidence="8">
    <name type="scientific">Magallana gigas</name>
    <name type="common">Pacific oyster</name>
    <name type="synonym">Crassostrea gigas</name>
    <dbReference type="NCBI Taxonomy" id="29159"/>
    <lineage>
        <taxon>Eukaryota</taxon>
        <taxon>Metazoa</taxon>
        <taxon>Spiralia</taxon>
        <taxon>Lophotrochozoa</taxon>
        <taxon>Mollusca</taxon>
        <taxon>Bivalvia</taxon>
        <taxon>Autobranchia</taxon>
        <taxon>Pteriomorphia</taxon>
        <taxon>Ostreida</taxon>
        <taxon>Ostreoidea</taxon>
        <taxon>Ostreidae</taxon>
        <taxon>Magallana</taxon>
    </lineage>
</organism>
<keyword evidence="6" id="KW-0539">Nucleus</keyword>
<feature type="domain" description="Transcriptional coactivator p15 (PC4) C-terminal" evidence="7">
    <location>
        <begin position="17"/>
        <end position="59"/>
    </location>
</feature>
<dbReference type="GO" id="GO:0003713">
    <property type="term" value="F:transcription coactivator activity"/>
    <property type="evidence" value="ECO:0007669"/>
    <property type="project" value="InterPro"/>
</dbReference>
<gene>
    <name evidence="8" type="ORF">CGI_10018078</name>
</gene>
<evidence type="ECO:0000256" key="2">
    <source>
        <dbReference type="ARBA" id="ARBA00009001"/>
    </source>
</evidence>